<evidence type="ECO:0000313" key="3">
    <source>
        <dbReference type="Proteomes" id="UP000192380"/>
    </source>
</evidence>
<evidence type="ECO:0008006" key="4">
    <source>
        <dbReference type="Google" id="ProtNLM"/>
    </source>
</evidence>
<sequence length="151" mass="17053">MIKLTFFLYLTCVLRHQLCLYALRAGRLQRLSPGGSPQRTNQAWAGLAVRAREEKFFGQTKFLWREASAIPGQPGGLCLSQPRRKDSDRRTPHLQKAGTRRNGVTCGAPQPEQLLQVRGVASGWNPATVEHDSRPDAILLPVKWLLEKRRK</sequence>
<feature type="region of interest" description="Disordered" evidence="1">
    <location>
        <begin position="74"/>
        <end position="108"/>
    </location>
</feature>
<proteinExistence type="predicted"/>
<name>A0ABM6KE41_PANSE</name>
<dbReference type="Proteomes" id="UP000192380">
    <property type="component" value="Plasmid pDSJ10"/>
</dbReference>
<evidence type="ECO:0000313" key="2">
    <source>
        <dbReference type="EMBL" id="ARF52706.1"/>
    </source>
</evidence>
<geneLocation type="plasmid" evidence="2 3">
    <name>pDSJ10</name>
</geneLocation>
<keyword evidence="2" id="KW-0614">Plasmid</keyword>
<protein>
    <recommendedName>
        <fullName evidence="4">Secreted protein</fullName>
    </recommendedName>
</protein>
<dbReference type="EMBL" id="CP017591">
    <property type="protein sequence ID" value="ARF52706.1"/>
    <property type="molecule type" value="Genomic_DNA"/>
</dbReference>
<gene>
    <name evidence="2" type="ORF">DSJ_26225</name>
</gene>
<evidence type="ECO:0000256" key="1">
    <source>
        <dbReference type="SAM" id="MobiDB-lite"/>
    </source>
</evidence>
<accession>A0ABM6KE41</accession>
<organism evidence="2 3">
    <name type="scientific">Pantoea stewartii subsp. stewartii DC283</name>
    <dbReference type="NCBI Taxonomy" id="660596"/>
    <lineage>
        <taxon>Bacteria</taxon>
        <taxon>Pseudomonadati</taxon>
        <taxon>Pseudomonadota</taxon>
        <taxon>Gammaproteobacteria</taxon>
        <taxon>Enterobacterales</taxon>
        <taxon>Erwiniaceae</taxon>
        <taxon>Pantoea</taxon>
    </lineage>
</organism>
<reference evidence="2 3" key="1">
    <citation type="submission" date="2016-10" db="EMBL/GenBank/DDBJ databases">
        <title>Complete Genome Assembly of Pantoea stewartii subsp. stewartii DC283, a Corn Pathogen.</title>
        <authorList>
            <person name="Duong D.A."/>
            <person name="Stevens A.M."/>
            <person name="Jensen R.V."/>
        </authorList>
    </citation>
    <scope>NUCLEOTIDE SEQUENCE [LARGE SCALE GENOMIC DNA]</scope>
    <source>
        <strain evidence="2 3">DC283</strain>
        <plasmid evidence="2 3">pDSJ10</plasmid>
    </source>
</reference>
<keyword evidence="3" id="KW-1185">Reference proteome</keyword>